<protein>
    <submittedName>
        <fullName evidence="2">Uncharacterized protein</fullName>
    </submittedName>
</protein>
<proteinExistence type="predicted"/>
<dbReference type="Proteomes" id="UP000257109">
    <property type="component" value="Unassembled WGS sequence"/>
</dbReference>
<sequence>MSTIVQDLKTQVGQLANSISQLQSAGSGNLPLQTIPNPRENASIVSLRSRRELQAAPQQKLRFAGTESKLDADSQEPQ</sequence>
<feature type="non-terminal residue" evidence="2">
    <location>
        <position position="1"/>
    </location>
</feature>
<dbReference type="OrthoDB" id="778454at2759"/>
<dbReference type="AlphaFoldDB" id="A0A371ERE2"/>
<organism evidence="2 3">
    <name type="scientific">Mucuna pruriens</name>
    <name type="common">Velvet bean</name>
    <name type="synonym">Dolichos pruriens</name>
    <dbReference type="NCBI Taxonomy" id="157652"/>
    <lineage>
        <taxon>Eukaryota</taxon>
        <taxon>Viridiplantae</taxon>
        <taxon>Streptophyta</taxon>
        <taxon>Embryophyta</taxon>
        <taxon>Tracheophyta</taxon>
        <taxon>Spermatophyta</taxon>
        <taxon>Magnoliopsida</taxon>
        <taxon>eudicotyledons</taxon>
        <taxon>Gunneridae</taxon>
        <taxon>Pentapetalae</taxon>
        <taxon>rosids</taxon>
        <taxon>fabids</taxon>
        <taxon>Fabales</taxon>
        <taxon>Fabaceae</taxon>
        <taxon>Papilionoideae</taxon>
        <taxon>50 kb inversion clade</taxon>
        <taxon>NPAAA clade</taxon>
        <taxon>indigoferoid/millettioid clade</taxon>
        <taxon>Phaseoleae</taxon>
        <taxon>Mucuna</taxon>
    </lineage>
</organism>
<evidence type="ECO:0000313" key="2">
    <source>
        <dbReference type="EMBL" id="RDX68607.1"/>
    </source>
</evidence>
<name>A0A371ERE2_MUCPR</name>
<keyword evidence="3" id="KW-1185">Reference proteome</keyword>
<gene>
    <name evidence="2" type="ORF">CR513_52385</name>
</gene>
<feature type="region of interest" description="Disordered" evidence="1">
    <location>
        <begin position="55"/>
        <end position="78"/>
    </location>
</feature>
<evidence type="ECO:0000313" key="3">
    <source>
        <dbReference type="Proteomes" id="UP000257109"/>
    </source>
</evidence>
<dbReference type="EMBL" id="QJKJ01012459">
    <property type="protein sequence ID" value="RDX68607.1"/>
    <property type="molecule type" value="Genomic_DNA"/>
</dbReference>
<comment type="caution">
    <text evidence="2">The sequence shown here is derived from an EMBL/GenBank/DDBJ whole genome shotgun (WGS) entry which is preliminary data.</text>
</comment>
<reference evidence="2" key="1">
    <citation type="submission" date="2018-05" db="EMBL/GenBank/DDBJ databases">
        <title>Draft genome of Mucuna pruriens seed.</title>
        <authorList>
            <person name="Nnadi N.E."/>
            <person name="Vos R."/>
            <person name="Hasami M.H."/>
            <person name="Devisetty U.K."/>
            <person name="Aguiy J.C."/>
        </authorList>
    </citation>
    <scope>NUCLEOTIDE SEQUENCE [LARGE SCALE GENOMIC DNA]</scope>
    <source>
        <strain evidence="2">JCA_2017</strain>
    </source>
</reference>
<accession>A0A371ERE2</accession>
<evidence type="ECO:0000256" key="1">
    <source>
        <dbReference type="SAM" id="MobiDB-lite"/>
    </source>
</evidence>